<reference evidence="2 3" key="1">
    <citation type="submission" date="2023-10" db="EMBL/GenBank/DDBJ databases">
        <title>Noviherbaspirillum sp. CPCC 100848 genome assembly.</title>
        <authorList>
            <person name="Li X.Y."/>
            <person name="Fang X.M."/>
        </authorList>
    </citation>
    <scope>NUCLEOTIDE SEQUENCE [LARGE SCALE GENOMIC DNA]</scope>
    <source>
        <strain evidence="2 3">CPCC 100848</strain>
    </source>
</reference>
<feature type="transmembrane region" description="Helical" evidence="1">
    <location>
        <begin position="69"/>
        <end position="88"/>
    </location>
</feature>
<proteinExistence type="predicted"/>
<dbReference type="InterPro" id="IPR046730">
    <property type="entry name" value="DUF6622"/>
</dbReference>
<keyword evidence="1" id="KW-1133">Transmembrane helix</keyword>
<feature type="transmembrane region" description="Helical" evidence="1">
    <location>
        <begin position="140"/>
        <end position="166"/>
    </location>
</feature>
<feature type="transmembrane region" description="Helical" evidence="1">
    <location>
        <begin position="38"/>
        <end position="57"/>
    </location>
</feature>
<sequence>MLQQILFNTPIWVWVVLAFLIYRGMLASIGRETSIRRLFIIPLAMLALSIHGIATSFGPVAGGLPAFSIWPAWLTAAVAGTALAWAMFSLDSVSVYPERGTVFQQGSWMPLMLMVSIFLMKYALNVILHVAPQAAQDTGFVIAACMLYGLFNGIFIGRLLRIFAIYRLGVARKYKLL</sequence>
<gene>
    <name evidence="2" type="ORF">RY831_31240</name>
</gene>
<keyword evidence="3" id="KW-1185">Reference proteome</keyword>
<dbReference type="RefSeq" id="WP_326510222.1">
    <property type="nucleotide sequence ID" value="NZ_JAWIIV010000063.1"/>
</dbReference>
<keyword evidence="1" id="KW-0472">Membrane</keyword>
<accession>A0ABU6JIV1</accession>
<dbReference type="Proteomes" id="UP001352263">
    <property type="component" value="Unassembled WGS sequence"/>
</dbReference>
<feature type="transmembrane region" description="Helical" evidence="1">
    <location>
        <begin position="6"/>
        <end position="26"/>
    </location>
</feature>
<evidence type="ECO:0000256" key="1">
    <source>
        <dbReference type="SAM" id="Phobius"/>
    </source>
</evidence>
<protein>
    <submittedName>
        <fullName evidence="2">DUF6622 family protein</fullName>
    </submittedName>
</protein>
<feature type="transmembrane region" description="Helical" evidence="1">
    <location>
        <begin position="108"/>
        <end position="128"/>
    </location>
</feature>
<dbReference type="Pfam" id="PF20327">
    <property type="entry name" value="DUF6622"/>
    <property type="match status" value="1"/>
</dbReference>
<evidence type="ECO:0000313" key="2">
    <source>
        <dbReference type="EMBL" id="MEC4723611.1"/>
    </source>
</evidence>
<organism evidence="2 3">
    <name type="scientific">Noviherbaspirillum album</name>
    <dbReference type="NCBI Taxonomy" id="3080276"/>
    <lineage>
        <taxon>Bacteria</taxon>
        <taxon>Pseudomonadati</taxon>
        <taxon>Pseudomonadota</taxon>
        <taxon>Betaproteobacteria</taxon>
        <taxon>Burkholderiales</taxon>
        <taxon>Oxalobacteraceae</taxon>
        <taxon>Noviherbaspirillum</taxon>
    </lineage>
</organism>
<keyword evidence="1" id="KW-0812">Transmembrane</keyword>
<dbReference type="EMBL" id="JAWIIV010000063">
    <property type="protein sequence ID" value="MEC4723611.1"/>
    <property type="molecule type" value="Genomic_DNA"/>
</dbReference>
<name>A0ABU6JIV1_9BURK</name>
<evidence type="ECO:0000313" key="3">
    <source>
        <dbReference type="Proteomes" id="UP001352263"/>
    </source>
</evidence>
<comment type="caution">
    <text evidence="2">The sequence shown here is derived from an EMBL/GenBank/DDBJ whole genome shotgun (WGS) entry which is preliminary data.</text>
</comment>